<dbReference type="Proteomes" id="UP000193642">
    <property type="component" value="Unassembled WGS sequence"/>
</dbReference>
<dbReference type="OrthoDB" id="10442355at2759"/>
<proteinExistence type="predicted"/>
<protein>
    <submittedName>
        <fullName evidence="1">Uncharacterized protein</fullName>
    </submittedName>
</protein>
<evidence type="ECO:0000313" key="2">
    <source>
        <dbReference type="Proteomes" id="UP000193642"/>
    </source>
</evidence>
<dbReference type="EMBL" id="MCGO01000015">
    <property type="protein sequence ID" value="ORY47077.1"/>
    <property type="molecule type" value="Genomic_DNA"/>
</dbReference>
<keyword evidence="2" id="KW-1185">Reference proteome</keyword>
<sequence length="271" mass="28634">MPAKAFFSLPPNSLVSVIVGPKTNLLATALILTQTLSSTPVSATKRPSGSHSSRDTSKSKWTLVTTWALNKTECECTKVDTNAILSSCAKTDVSQWRTQFDGYLKSRLDACKSASLPTDFILTELPKSSSEVCRNSLLSAAQESGICTKWATDKNSCYCGHIDTNIRVNNGTVLLKVPSKSDLMLAGLPTEGILRGVAVITTAAVTGTTTAVQPVIVTTTSVKVDATTAAIKTSTNAVVNTRTSLQTAGANPIFHTTWFGAVCALITLFAI</sequence>
<evidence type="ECO:0000313" key="1">
    <source>
        <dbReference type="EMBL" id="ORY47077.1"/>
    </source>
</evidence>
<comment type="caution">
    <text evidence="1">The sequence shown here is derived from an EMBL/GenBank/DDBJ whole genome shotgun (WGS) entry which is preliminary data.</text>
</comment>
<accession>A0A1Y2CJJ3</accession>
<organism evidence="1 2">
    <name type="scientific">Rhizoclosmatium globosum</name>
    <dbReference type="NCBI Taxonomy" id="329046"/>
    <lineage>
        <taxon>Eukaryota</taxon>
        <taxon>Fungi</taxon>
        <taxon>Fungi incertae sedis</taxon>
        <taxon>Chytridiomycota</taxon>
        <taxon>Chytridiomycota incertae sedis</taxon>
        <taxon>Chytridiomycetes</taxon>
        <taxon>Chytridiales</taxon>
        <taxon>Chytriomycetaceae</taxon>
        <taxon>Rhizoclosmatium</taxon>
    </lineage>
</organism>
<gene>
    <name evidence="1" type="ORF">BCR33DRAFT_736536</name>
</gene>
<name>A0A1Y2CJJ3_9FUNG</name>
<reference evidence="1 2" key="1">
    <citation type="submission" date="2016-07" db="EMBL/GenBank/DDBJ databases">
        <title>Pervasive Adenine N6-methylation of Active Genes in Fungi.</title>
        <authorList>
            <consortium name="DOE Joint Genome Institute"/>
            <person name="Mondo S.J."/>
            <person name="Dannebaum R.O."/>
            <person name="Kuo R.C."/>
            <person name="Labutti K."/>
            <person name="Haridas S."/>
            <person name="Kuo A."/>
            <person name="Salamov A."/>
            <person name="Ahrendt S.R."/>
            <person name="Lipzen A."/>
            <person name="Sullivan W."/>
            <person name="Andreopoulos W.B."/>
            <person name="Clum A."/>
            <person name="Lindquist E."/>
            <person name="Daum C."/>
            <person name="Ramamoorthy G.K."/>
            <person name="Gryganskyi A."/>
            <person name="Culley D."/>
            <person name="Magnuson J.K."/>
            <person name="James T.Y."/>
            <person name="O'Malley M.A."/>
            <person name="Stajich J.E."/>
            <person name="Spatafora J.W."/>
            <person name="Visel A."/>
            <person name="Grigoriev I.V."/>
        </authorList>
    </citation>
    <scope>NUCLEOTIDE SEQUENCE [LARGE SCALE GENOMIC DNA]</scope>
    <source>
        <strain evidence="1 2">JEL800</strain>
    </source>
</reference>
<dbReference type="AlphaFoldDB" id="A0A1Y2CJJ3"/>